<gene>
    <name evidence="3" type="ORF">HDA32_000412</name>
</gene>
<dbReference type="RefSeq" id="WP_179641541.1">
    <property type="nucleotide sequence ID" value="NZ_BAAAYY010000021.1"/>
</dbReference>
<evidence type="ECO:0000256" key="1">
    <source>
        <dbReference type="SAM" id="MobiDB-lite"/>
    </source>
</evidence>
<reference evidence="3 4" key="1">
    <citation type="submission" date="2020-07" db="EMBL/GenBank/DDBJ databases">
        <title>Sequencing the genomes of 1000 actinobacteria strains.</title>
        <authorList>
            <person name="Klenk H.-P."/>
        </authorList>
    </citation>
    <scope>NUCLEOTIDE SEQUENCE [LARGE SCALE GENOMIC DNA]</scope>
    <source>
        <strain evidence="3 4">CXB654</strain>
    </source>
</reference>
<dbReference type="InterPro" id="IPR045713">
    <property type="entry name" value="DUF6069"/>
</dbReference>
<dbReference type="Pfam" id="PF19545">
    <property type="entry name" value="DUF6069"/>
    <property type="match status" value="1"/>
</dbReference>
<accession>A0A852TR44</accession>
<evidence type="ECO:0000313" key="3">
    <source>
        <dbReference type="EMBL" id="NYE45292.1"/>
    </source>
</evidence>
<proteinExistence type="predicted"/>
<comment type="caution">
    <text evidence="3">The sequence shown here is derived from an EMBL/GenBank/DDBJ whole genome shotgun (WGS) entry which is preliminary data.</text>
</comment>
<dbReference type="AlphaFoldDB" id="A0A852TR44"/>
<evidence type="ECO:0000313" key="4">
    <source>
        <dbReference type="Proteomes" id="UP000589036"/>
    </source>
</evidence>
<evidence type="ECO:0000256" key="2">
    <source>
        <dbReference type="SAM" id="Phobius"/>
    </source>
</evidence>
<keyword evidence="2" id="KW-0812">Transmembrane</keyword>
<name>A0A852TR44_9ACTN</name>
<sequence length="195" mass="20001">MSGYGEWRRINVAKLWSGGLATAVVAGLIVLVGALVMRGVMGVAAPAPEEAGSFGAAGIGLSAVAAAIAALAATGLLHLLLLSAPRPLTFFGWIIGLAVAVATFSPFIQDAAVPSQVATAAINLVTGAAIAMLLASVGAGALPRHLERPRREDGSLPGTGYSAGHYDALHAYPRRDYDGRHRGRDPEEGTHPYLD</sequence>
<keyword evidence="2" id="KW-0472">Membrane</keyword>
<organism evidence="3 4">
    <name type="scientific">Spinactinospora alkalitolerans</name>
    <dbReference type="NCBI Taxonomy" id="687207"/>
    <lineage>
        <taxon>Bacteria</taxon>
        <taxon>Bacillati</taxon>
        <taxon>Actinomycetota</taxon>
        <taxon>Actinomycetes</taxon>
        <taxon>Streptosporangiales</taxon>
        <taxon>Nocardiopsidaceae</taxon>
        <taxon>Spinactinospora</taxon>
    </lineage>
</organism>
<feature type="transmembrane region" description="Helical" evidence="2">
    <location>
        <begin position="88"/>
        <end position="108"/>
    </location>
</feature>
<keyword evidence="4" id="KW-1185">Reference proteome</keyword>
<dbReference type="Proteomes" id="UP000589036">
    <property type="component" value="Unassembled WGS sequence"/>
</dbReference>
<feature type="transmembrane region" description="Helical" evidence="2">
    <location>
        <begin position="56"/>
        <end position="81"/>
    </location>
</feature>
<feature type="transmembrane region" description="Helical" evidence="2">
    <location>
        <begin position="12"/>
        <end position="36"/>
    </location>
</feature>
<feature type="transmembrane region" description="Helical" evidence="2">
    <location>
        <begin position="120"/>
        <end position="142"/>
    </location>
</feature>
<protein>
    <submittedName>
        <fullName evidence="3">Uncharacterized protein</fullName>
    </submittedName>
</protein>
<dbReference type="EMBL" id="JACCCC010000001">
    <property type="protein sequence ID" value="NYE45292.1"/>
    <property type="molecule type" value="Genomic_DNA"/>
</dbReference>
<feature type="region of interest" description="Disordered" evidence="1">
    <location>
        <begin position="146"/>
        <end position="195"/>
    </location>
</feature>
<keyword evidence="2" id="KW-1133">Transmembrane helix</keyword>
<feature type="compositionally biased region" description="Basic and acidic residues" evidence="1">
    <location>
        <begin position="173"/>
        <end position="195"/>
    </location>
</feature>